<keyword evidence="2 4" id="KW-0863">Zinc-finger</keyword>
<dbReference type="InterPro" id="IPR013087">
    <property type="entry name" value="Znf_C2H2_type"/>
</dbReference>
<evidence type="ECO:0000256" key="1">
    <source>
        <dbReference type="ARBA" id="ARBA00022723"/>
    </source>
</evidence>
<dbReference type="InterPro" id="IPR036236">
    <property type="entry name" value="Znf_C2H2_sf"/>
</dbReference>
<dbReference type="Proteomes" id="UP000284842">
    <property type="component" value="Unassembled WGS sequence"/>
</dbReference>
<feature type="compositionally biased region" description="Basic and acidic residues" evidence="5">
    <location>
        <begin position="224"/>
        <end position="236"/>
    </location>
</feature>
<dbReference type="PROSITE" id="PS50157">
    <property type="entry name" value="ZINC_FINGER_C2H2_2"/>
    <property type="match status" value="2"/>
</dbReference>
<keyword evidence="1" id="KW-0479">Metal-binding</keyword>
<feature type="domain" description="C2H2-type" evidence="6">
    <location>
        <begin position="350"/>
        <end position="379"/>
    </location>
</feature>
<evidence type="ECO:0000313" key="7">
    <source>
        <dbReference type="EMBL" id="PPQ99914.1"/>
    </source>
</evidence>
<gene>
    <name evidence="7" type="ORF">CVT24_009595</name>
</gene>
<feature type="region of interest" description="Disordered" evidence="5">
    <location>
        <begin position="434"/>
        <end position="462"/>
    </location>
</feature>
<keyword evidence="8" id="KW-1185">Reference proteome</keyword>
<keyword evidence="3" id="KW-0862">Zinc</keyword>
<sequence length="462" mass="51456">MEGSSCDNPWPYLNFTGDSRSSLGESVSSTAFPIDPDLQTLVLPCQSADDVQWSLESLSASAGLSIADFATQISATAEMALKHMEAGEDLHSLKHLSMGTPTPNVFRPSWDNQDPVVHWPASSDGLSGIQHSTNGNGNPEQMWDYSWTGVNPADILPNFNLSPSVSYGSGGSEARVFSRSITSSMSNESIFGQDFDFQANMVSRSIASHVPLPPAENASVPDMQDARNGSDDEHSLYKTSSSSEYSPPPEFFMVKRDATRVKRRKVTRNRNGSKEEQESLAAEDPIEDSHPMPLNLGTPVLDAHRGISIEELKAKAERYRLRNQGRDYDKRWLISFAGKLSARGELITEFRCYVSGCKQTNKRRDHILIHVGAHLDQRPFKCLHCTSRFLRKNECKRHELSHSGVRPFSCHLCPHPATTFVRQDLLKRHMKRTHHVDLKSDKENNNSGSGSGKSRGKKRTKF</sequence>
<dbReference type="GO" id="GO:0008270">
    <property type="term" value="F:zinc ion binding"/>
    <property type="evidence" value="ECO:0007669"/>
    <property type="project" value="UniProtKB-KW"/>
</dbReference>
<reference evidence="7 8" key="1">
    <citation type="journal article" date="2018" name="Evol. Lett.">
        <title>Horizontal gene cluster transfer increased hallucinogenic mushroom diversity.</title>
        <authorList>
            <person name="Reynolds H.T."/>
            <person name="Vijayakumar V."/>
            <person name="Gluck-Thaler E."/>
            <person name="Korotkin H.B."/>
            <person name="Matheny P.B."/>
            <person name="Slot J.C."/>
        </authorList>
    </citation>
    <scope>NUCLEOTIDE SEQUENCE [LARGE SCALE GENOMIC DNA]</scope>
    <source>
        <strain evidence="7 8">2629</strain>
    </source>
</reference>
<dbReference type="OrthoDB" id="8117402at2759"/>
<evidence type="ECO:0000256" key="4">
    <source>
        <dbReference type="PROSITE-ProRule" id="PRU00042"/>
    </source>
</evidence>
<dbReference type="Gene3D" id="3.30.160.60">
    <property type="entry name" value="Classic Zinc Finger"/>
    <property type="match status" value="1"/>
</dbReference>
<evidence type="ECO:0000256" key="2">
    <source>
        <dbReference type="ARBA" id="ARBA00022771"/>
    </source>
</evidence>
<feature type="compositionally biased region" description="Basic and acidic residues" evidence="5">
    <location>
        <begin position="435"/>
        <end position="444"/>
    </location>
</feature>
<evidence type="ECO:0000256" key="3">
    <source>
        <dbReference type="ARBA" id="ARBA00022833"/>
    </source>
</evidence>
<proteinExistence type="predicted"/>
<dbReference type="SMART" id="SM00355">
    <property type="entry name" value="ZnF_C2H2"/>
    <property type="match status" value="3"/>
</dbReference>
<evidence type="ECO:0000256" key="5">
    <source>
        <dbReference type="SAM" id="MobiDB-lite"/>
    </source>
</evidence>
<comment type="caution">
    <text evidence="7">The sequence shown here is derived from an EMBL/GenBank/DDBJ whole genome shotgun (WGS) entry which is preliminary data.</text>
</comment>
<dbReference type="PANTHER" id="PTHR23235">
    <property type="entry name" value="KRUEPPEL-LIKE TRANSCRIPTION FACTOR"/>
    <property type="match status" value="1"/>
</dbReference>
<feature type="region of interest" description="Disordered" evidence="5">
    <location>
        <begin position="212"/>
        <end position="297"/>
    </location>
</feature>
<evidence type="ECO:0000259" key="6">
    <source>
        <dbReference type="PROSITE" id="PS50157"/>
    </source>
</evidence>
<dbReference type="STRING" id="181874.A0A409YA82"/>
<dbReference type="InParanoid" id="A0A409YA82"/>
<dbReference type="AlphaFoldDB" id="A0A409YA82"/>
<protein>
    <recommendedName>
        <fullName evidence="6">C2H2-type domain-containing protein</fullName>
    </recommendedName>
</protein>
<dbReference type="PROSITE" id="PS00028">
    <property type="entry name" value="ZINC_FINGER_C2H2_1"/>
    <property type="match status" value="1"/>
</dbReference>
<feature type="domain" description="C2H2-type" evidence="6">
    <location>
        <begin position="380"/>
        <end position="407"/>
    </location>
</feature>
<evidence type="ECO:0000313" key="8">
    <source>
        <dbReference type="Proteomes" id="UP000284842"/>
    </source>
</evidence>
<accession>A0A409YA82</accession>
<organism evidence="7 8">
    <name type="scientific">Panaeolus cyanescens</name>
    <dbReference type="NCBI Taxonomy" id="181874"/>
    <lineage>
        <taxon>Eukaryota</taxon>
        <taxon>Fungi</taxon>
        <taxon>Dikarya</taxon>
        <taxon>Basidiomycota</taxon>
        <taxon>Agaricomycotina</taxon>
        <taxon>Agaricomycetes</taxon>
        <taxon>Agaricomycetidae</taxon>
        <taxon>Agaricales</taxon>
        <taxon>Agaricineae</taxon>
        <taxon>Galeropsidaceae</taxon>
        <taxon>Panaeolus</taxon>
    </lineage>
</organism>
<name>A0A409YA82_9AGAR</name>
<dbReference type="SUPFAM" id="SSF57667">
    <property type="entry name" value="beta-beta-alpha zinc fingers"/>
    <property type="match status" value="1"/>
</dbReference>
<dbReference type="EMBL" id="NHTK01001342">
    <property type="protein sequence ID" value="PPQ99914.1"/>
    <property type="molecule type" value="Genomic_DNA"/>
</dbReference>